<feature type="region of interest" description="Disordered" evidence="1">
    <location>
        <begin position="157"/>
        <end position="210"/>
    </location>
</feature>
<organism evidence="2 3">
    <name type="scientific">Acrocarpospora macrocephala</name>
    <dbReference type="NCBI Taxonomy" id="150177"/>
    <lineage>
        <taxon>Bacteria</taxon>
        <taxon>Bacillati</taxon>
        <taxon>Actinomycetota</taxon>
        <taxon>Actinomycetes</taxon>
        <taxon>Streptosporangiales</taxon>
        <taxon>Streptosporangiaceae</taxon>
        <taxon>Acrocarpospora</taxon>
    </lineage>
</organism>
<feature type="compositionally biased region" description="Basic and acidic residues" evidence="1">
    <location>
        <begin position="166"/>
        <end position="202"/>
    </location>
</feature>
<protein>
    <submittedName>
        <fullName evidence="2">Uncharacterized protein</fullName>
    </submittedName>
</protein>
<dbReference type="AntiFam" id="ANF00142">
    <property type="entry name" value="Shadow ORF (opposite yadG)"/>
</dbReference>
<evidence type="ECO:0000313" key="2">
    <source>
        <dbReference type="EMBL" id="GES16003.1"/>
    </source>
</evidence>
<reference evidence="2 3" key="1">
    <citation type="submission" date="2019-10" db="EMBL/GenBank/DDBJ databases">
        <title>Whole genome shotgun sequence of Acrocarpospora macrocephala NBRC 16266.</title>
        <authorList>
            <person name="Ichikawa N."/>
            <person name="Kimura A."/>
            <person name="Kitahashi Y."/>
            <person name="Komaki H."/>
            <person name="Oguchi A."/>
        </authorList>
    </citation>
    <scope>NUCLEOTIDE SEQUENCE [LARGE SCALE GENOMIC DNA]</scope>
    <source>
        <strain evidence="2 3">NBRC 16266</strain>
    </source>
</reference>
<feature type="compositionally biased region" description="Basic and acidic residues" evidence="1">
    <location>
        <begin position="102"/>
        <end position="111"/>
    </location>
</feature>
<dbReference type="EMBL" id="BLAE01000089">
    <property type="protein sequence ID" value="GES16003.1"/>
    <property type="molecule type" value="Genomic_DNA"/>
</dbReference>
<dbReference type="AntiFam" id="ANF00095">
    <property type="entry name" value="Shadow ORF (opposite ABC transporters)"/>
</dbReference>
<dbReference type="Proteomes" id="UP000331127">
    <property type="component" value="Unassembled WGS sequence"/>
</dbReference>
<keyword evidence="3" id="KW-1185">Reference proteome</keyword>
<evidence type="ECO:0000313" key="3">
    <source>
        <dbReference type="Proteomes" id="UP000331127"/>
    </source>
</evidence>
<proteinExistence type="predicted"/>
<accession>A0A5M3XAW0</accession>
<dbReference type="AlphaFoldDB" id="A0A5M3XAW0"/>
<gene>
    <name evidence="2" type="ORF">Amac_096010</name>
</gene>
<feature type="region of interest" description="Disordered" evidence="1">
    <location>
        <begin position="70"/>
        <end position="123"/>
    </location>
</feature>
<name>A0A5M3XAW0_9ACTN</name>
<sequence length="210" mass="23048">MARTRFCPRSSAEALPFLAQPQQQVDDLLAGGGVEVAGRFVGQQQRRLGDERASDRHPLLLAARELAGQGLLPAGEPDGRDEVTGPGLAVEAHPVRQHRREHVVEHAEGRQQVEALEDEPDRAPVPLQPAPPQRVDALPAHVDLAPVREVHGADEVQQRRFARPGRAGERHGAARRDVQADPVEGEPRRVRPGDRHESDLHTHGPYIVTM</sequence>
<comment type="caution">
    <text evidence="2">The sequence shown here is derived from an EMBL/GenBank/DDBJ whole genome shotgun (WGS) entry which is preliminary data.</text>
</comment>
<evidence type="ECO:0000256" key="1">
    <source>
        <dbReference type="SAM" id="MobiDB-lite"/>
    </source>
</evidence>